<proteinExistence type="predicted"/>
<feature type="region of interest" description="Disordered" evidence="1">
    <location>
        <begin position="176"/>
        <end position="211"/>
    </location>
</feature>
<dbReference type="SMART" id="SM00233">
    <property type="entry name" value="PH"/>
    <property type="match status" value="1"/>
</dbReference>
<dbReference type="InterPro" id="IPR011993">
    <property type="entry name" value="PH-like_dom_sf"/>
</dbReference>
<comment type="caution">
    <text evidence="3">The sequence shown here is derived from an EMBL/GenBank/DDBJ whole genome shotgun (WGS) entry which is preliminary data.</text>
</comment>
<feature type="compositionally biased region" description="Polar residues" evidence="1">
    <location>
        <begin position="103"/>
        <end position="115"/>
    </location>
</feature>
<dbReference type="Pfam" id="PF00169">
    <property type="entry name" value="PH"/>
    <property type="match status" value="1"/>
</dbReference>
<feature type="compositionally biased region" description="Basic and acidic residues" evidence="1">
    <location>
        <begin position="119"/>
        <end position="146"/>
    </location>
</feature>
<evidence type="ECO:0000256" key="1">
    <source>
        <dbReference type="SAM" id="MobiDB-lite"/>
    </source>
</evidence>
<feature type="region of interest" description="Disordered" evidence="1">
    <location>
        <begin position="103"/>
        <end position="159"/>
    </location>
</feature>
<dbReference type="PANTHER" id="PTHR12092">
    <property type="entry name" value="PLECKSTRIN"/>
    <property type="match status" value="1"/>
</dbReference>
<keyword evidence="4" id="KW-1185">Reference proteome</keyword>
<protein>
    <submittedName>
        <fullName evidence="3">Dual adapter for phosphotyrosine and 3-phosphotyrosine and 3-phosphoinositide</fullName>
    </submittedName>
</protein>
<gene>
    <name evidence="3" type="ORF">M0813_13304</name>
</gene>
<dbReference type="InterPro" id="IPR011051">
    <property type="entry name" value="RmlC_Cupin_sf"/>
</dbReference>
<feature type="domain" description="PH" evidence="2">
    <location>
        <begin position="4"/>
        <end position="98"/>
    </location>
</feature>
<reference evidence="3" key="1">
    <citation type="submission" date="2022-08" db="EMBL/GenBank/DDBJ databases">
        <title>Novel sulfate-reducing endosymbionts in the free-living metamonad Anaeramoeba.</title>
        <authorList>
            <person name="Jerlstrom-Hultqvist J."/>
            <person name="Cepicka I."/>
            <person name="Gallot-Lavallee L."/>
            <person name="Salas-Leiva D."/>
            <person name="Curtis B.A."/>
            <person name="Zahonova K."/>
            <person name="Pipaliya S."/>
            <person name="Dacks J."/>
            <person name="Roger A.J."/>
        </authorList>
    </citation>
    <scope>NUCLEOTIDE SEQUENCE</scope>
    <source>
        <strain evidence="3">Schooner1</strain>
    </source>
</reference>
<name>A0ABQ8ZAT9_9EUKA</name>
<evidence type="ECO:0000313" key="4">
    <source>
        <dbReference type="Proteomes" id="UP001150062"/>
    </source>
</evidence>
<organism evidence="3 4">
    <name type="scientific">Anaeramoeba flamelloides</name>
    <dbReference type="NCBI Taxonomy" id="1746091"/>
    <lineage>
        <taxon>Eukaryota</taxon>
        <taxon>Metamonada</taxon>
        <taxon>Anaeramoebidae</taxon>
        <taxon>Anaeramoeba</taxon>
    </lineage>
</organism>
<dbReference type="Gene3D" id="2.60.120.10">
    <property type="entry name" value="Jelly Rolls"/>
    <property type="match status" value="1"/>
</dbReference>
<dbReference type="PROSITE" id="PS50003">
    <property type="entry name" value="PH_DOMAIN"/>
    <property type="match status" value="1"/>
</dbReference>
<dbReference type="Gene3D" id="2.30.29.30">
    <property type="entry name" value="Pleckstrin-homology domain (PH domain)/Phosphotyrosine-binding domain (PTB)"/>
    <property type="match status" value="1"/>
</dbReference>
<accession>A0ABQ8ZAT9</accession>
<evidence type="ECO:0000313" key="3">
    <source>
        <dbReference type="EMBL" id="KAJ6253886.1"/>
    </source>
</evidence>
<dbReference type="SUPFAM" id="SSF50729">
    <property type="entry name" value="PH domain-like"/>
    <property type="match status" value="1"/>
</dbReference>
<dbReference type="InterPro" id="IPR014710">
    <property type="entry name" value="RmlC-like_jellyroll"/>
</dbReference>
<dbReference type="SUPFAM" id="SSF51182">
    <property type="entry name" value="RmlC-like cupins"/>
    <property type="match status" value="1"/>
</dbReference>
<dbReference type="InterPro" id="IPR037370">
    <property type="entry name" value="Pleckstrin"/>
</dbReference>
<dbReference type="PANTHER" id="PTHR12092:SF16">
    <property type="entry name" value="PH DOMAIN-CONTAINING PROTEIN"/>
    <property type="match status" value="1"/>
</dbReference>
<evidence type="ECO:0000259" key="2">
    <source>
        <dbReference type="PROSITE" id="PS50003"/>
    </source>
</evidence>
<dbReference type="EMBL" id="JAOAOG010000028">
    <property type="protein sequence ID" value="KAJ6253886.1"/>
    <property type="molecule type" value="Genomic_DNA"/>
</dbReference>
<dbReference type="InterPro" id="IPR001849">
    <property type="entry name" value="PH_domain"/>
</dbReference>
<dbReference type="Proteomes" id="UP001150062">
    <property type="component" value="Unassembled WGS sequence"/>
</dbReference>
<feature type="compositionally biased region" description="Basic and acidic residues" evidence="1">
    <location>
        <begin position="181"/>
        <end position="206"/>
    </location>
</feature>
<sequence length="425" mass="48163">MSTTINKDGWITKRGHFVKNWKKRWVVLRDSQLSYYKTPSQTILRGTVDVRESSVITSTFKKKHSIVLVLKSGKQYPLAFESDELKYEWADLFKKASKLPENSSNQRVVSAISSSSDEEAQKNKTKEKTEKNKKENEKEKKNENGKGNKNPQQKDPLRFKKDDGVNEWLFGFGSSNSELVQDQKNDEKEKKKEKEKENENENEKNKNQNLQKAVNLSDLFAKKQIIVDAANDDNIRPKSLDNGATSLQFLAMKQDSEETIDSSKGAQVFCVRDGKITISMGSEISKLMAGDIVVIPQNKRYTINNGSARICNVILITINGQTLTKNKVIKILSDDQFEQEMQNGLALIEIGSVSCEYCVWKKETQLHVANQNSIWFARSGSLSLKIDEEEGKKLSLGDLIIAQPGHDVKIIDGQDAPKFFLLKFD</sequence>